<dbReference type="InterPro" id="IPR004547">
    <property type="entry name" value="Glucosamine6P_isomerase"/>
</dbReference>
<dbReference type="PANTHER" id="PTHR11280:SF5">
    <property type="entry name" value="GLUCOSAMINE-6-PHOSPHATE ISOMERASE"/>
    <property type="match status" value="1"/>
</dbReference>
<proteinExistence type="predicted"/>
<dbReference type="SUPFAM" id="SSF100950">
    <property type="entry name" value="NagB/RpiA/CoA transferase-like"/>
    <property type="match status" value="1"/>
</dbReference>
<organism evidence="5 6">
    <name type="scientific">Solibacillus merdavium</name>
    <dbReference type="NCBI Taxonomy" id="2762218"/>
    <lineage>
        <taxon>Bacteria</taxon>
        <taxon>Bacillati</taxon>
        <taxon>Bacillota</taxon>
        <taxon>Bacilli</taxon>
        <taxon>Bacillales</taxon>
        <taxon>Caryophanaceae</taxon>
        <taxon>Solibacillus</taxon>
    </lineage>
</organism>
<dbReference type="CDD" id="cd01399">
    <property type="entry name" value="GlcN6P_deaminase"/>
    <property type="match status" value="1"/>
</dbReference>
<evidence type="ECO:0000256" key="1">
    <source>
        <dbReference type="ARBA" id="ARBA00022801"/>
    </source>
</evidence>
<dbReference type="NCBIfam" id="TIGR00502">
    <property type="entry name" value="nagB"/>
    <property type="match status" value="1"/>
</dbReference>
<dbReference type="InterPro" id="IPR006148">
    <property type="entry name" value="Glc/Gal-6P_isomerase"/>
</dbReference>
<keyword evidence="2" id="KW-0119">Carbohydrate metabolism</keyword>
<gene>
    <name evidence="5" type="primary">nagB</name>
    <name evidence="5" type="ORF">H9632_18410</name>
</gene>
<dbReference type="PROSITE" id="PS01161">
    <property type="entry name" value="GLC_GALNAC_ISOMERASE"/>
    <property type="match status" value="1"/>
</dbReference>
<feature type="domain" description="Glucosamine/galactosamine-6-phosphate isomerase" evidence="4">
    <location>
        <begin position="30"/>
        <end position="230"/>
    </location>
</feature>
<dbReference type="RefSeq" id="WP_191705514.1">
    <property type="nucleotide sequence ID" value="NZ_JACSPW010000031.1"/>
</dbReference>
<keyword evidence="6" id="KW-1185">Reference proteome</keyword>
<dbReference type="EC" id="3.5.99.6" evidence="3"/>
<evidence type="ECO:0000259" key="4">
    <source>
        <dbReference type="Pfam" id="PF01182"/>
    </source>
</evidence>
<accession>A0ABR8XT03</accession>
<sequence>MNAVTNLNWIEATDYDEMSKIAAGIFVEQLKGNSQTVFGMATGSTPEGFYKELVSIYKEGNISFAQAKSFNLDEYIGINPSNEASYHYYMDHNLFNHIDMKQENIYLPTGNAANIEKAAMDYDAMIEEAGNIDIQLLGIGVNGHIGFNEPGTPFDLGTNVIELAESTREANKIYFDSINDVPTHAITMGIKTIMKSKKIVLLIAGAAKQEAFDRLRSGEVTEDFPASVLNYHPDVTVIYTGVE</sequence>
<evidence type="ECO:0000313" key="6">
    <source>
        <dbReference type="Proteomes" id="UP000600565"/>
    </source>
</evidence>
<protein>
    <recommendedName>
        <fullName evidence="3">Glucosamine-6-phosphate deaminase</fullName>
        <ecNumber evidence="3">3.5.99.6</ecNumber>
    </recommendedName>
</protein>
<dbReference type="InterPro" id="IPR037171">
    <property type="entry name" value="NagB/RpiA_transferase-like"/>
</dbReference>
<dbReference type="GO" id="GO:0004342">
    <property type="term" value="F:glucosamine-6-phosphate deaminase activity"/>
    <property type="evidence" value="ECO:0007669"/>
    <property type="project" value="UniProtKB-EC"/>
</dbReference>
<evidence type="ECO:0000313" key="5">
    <source>
        <dbReference type="EMBL" id="MBD8035036.1"/>
    </source>
</evidence>
<dbReference type="Gene3D" id="3.40.50.1360">
    <property type="match status" value="1"/>
</dbReference>
<evidence type="ECO:0000256" key="2">
    <source>
        <dbReference type="ARBA" id="ARBA00023277"/>
    </source>
</evidence>
<keyword evidence="1 5" id="KW-0378">Hydrolase</keyword>
<dbReference type="InterPro" id="IPR018321">
    <property type="entry name" value="Glucosamine6P_isomerase_CS"/>
</dbReference>
<evidence type="ECO:0000256" key="3">
    <source>
        <dbReference type="NCBIfam" id="TIGR00502"/>
    </source>
</evidence>
<dbReference type="Proteomes" id="UP000600565">
    <property type="component" value="Unassembled WGS sequence"/>
</dbReference>
<name>A0ABR8XT03_9BACL</name>
<dbReference type="PANTHER" id="PTHR11280">
    <property type="entry name" value="GLUCOSAMINE-6-PHOSPHATE ISOMERASE"/>
    <property type="match status" value="1"/>
</dbReference>
<comment type="caution">
    <text evidence="5">The sequence shown here is derived from an EMBL/GenBank/DDBJ whole genome shotgun (WGS) entry which is preliminary data.</text>
</comment>
<dbReference type="EMBL" id="JACSPW010000031">
    <property type="protein sequence ID" value="MBD8035036.1"/>
    <property type="molecule type" value="Genomic_DNA"/>
</dbReference>
<dbReference type="Pfam" id="PF01182">
    <property type="entry name" value="Glucosamine_iso"/>
    <property type="match status" value="1"/>
</dbReference>
<reference evidence="5 6" key="1">
    <citation type="submission" date="2020-08" db="EMBL/GenBank/DDBJ databases">
        <title>A Genomic Blueprint of the Chicken Gut Microbiome.</title>
        <authorList>
            <person name="Gilroy R."/>
            <person name="Ravi A."/>
            <person name="Getino M."/>
            <person name="Pursley I."/>
            <person name="Horton D.L."/>
            <person name="Alikhan N.-F."/>
            <person name="Baker D."/>
            <person name="Gharbi K."/>
            <person name="Hall N."/>
            <person name="Watson M."/>
            <person name="Adriaenssens E.M."/>
            <person name="Foster-Nyarko E."/>
            <person name="Jarju S."/>
            <person name="Secka A."/>
            <person name="Antonio M."/>
            <person name="Oren A."/>
            <person name="Chaudhuri R."/>
            <person name="La Ragione R.M."/>
            <person name="Hildebrand F."/>
            <person name="Pallen M.J."/>
        </authorList>
    </citation>
    <scope>NUCLEOTIDE SEQUENCE [LARGE SCALE GENOMIC DNA]</scope>
    <source>
        <strain evidence="5 6">Sa1YVA6</strain>
    </source>
</reference>